<name>A0A327YU84_9RHOB</name>
<dbReference type="Pfam" id="PF11102">
    <property type="entry name" value="YjbF"/>
    <property type="match status" value="1"/>
</dbReference>
<accession>A0A327YU84</accession>
<evidence type="ECO:0000313" key="1">
    <source>
        <dbReference type="EMBL" id="RAK23936.1"/>
    </source>
</evidence>
<evidence type="ECO:0000313" key="2">
    <source>
        <dbReference type="Proteomes" id="UP000249165"/>
    </source>
</evidence>
<dbReference type="InterPro" id="IPR021308">
    <property type="entry name" value="GfcB"/>
</dbReference>
<dbReference type="RefSeq" id="WP_009504428.1">
    <property type="nucleotide sequence ID" value="NZ_LIGL01000003.1"/>
</dbReference>
<keyword evidence="1" id="KW-0449">Lipoprotein</keyword>
<proteinExistence type="predicted"/>
<comment type="caution">
    <text evidence="1">The sequence shown here is derived from an EMBL/GenBank/DDBJ whole genome shotgun (WGS) entry which is preliminary data.</text>
</comment>
<dbReference type="OrthoDB" id="6237231at2"/>
<sequence length="217" mass="23697">MKFPAFLLAATLALTACSSDSETSRAVDMLRGMLAAKRAGPQLALRDRLTPDMVAQTGTPLQIASFAQRAGAQILFAPETQNRGYVSWRSPTGESIVTLGGLLQATRGMGGDLMSADLADVQVAVSGQARRAERVHRYLDGENHIVAMAFVCDYARTPDQTTAYFRTLAVTRVTETCTGLNDRFENRYWLDGAGRIVRSVEWIGPAVGWVEREQLAR</sequence>
<dbReference type="SUPFAM" id="SSF159270">
    <property type="entry name" value="YmcC-like"/>
    <property type="match status" value="1"/>
</dbReference>
<dbReference type="EMBL" id="QLMG01000001">
    <property type="protein sequence ID" value="RAK23936.1"/>
    <property type="molecule type" value="Genomic_DNA"/>
</dbReference>
<protein>
    <submittedName>
        <fullName evidence="1">Group 4 capsule polysaccharide lipoprotein GfcB/YjbF</fullName>
    </submittedName>
</protein>
<gene>
    <name evidence="1" type="ORF">ATI53_100143</name>
</gene>
<dbReference type="Proteomes" id="UP000249165">
    <property type="component" value="Unassembled WGS sequence"/>
</dbReference>
<organism evidence="1 2">
    <name type="scientific">Salipiger aestuarii</name>
    <dbReference type="NCBI Taxonomy" id="568098"/>
    <lineage>
        <taxon>Bacteria</taxon>
        <taxon>Pseudomonadati</taxon>
        <taxon>Pseudomonadota</taxon>
        <taxon>Alphaproteobacteria</taxon>
        <taxon>Rhodobacterales</taxon>
        <taxon>Roseobacteraceae</taxon>
        <taxon>Salipiger</taxon>
    </lineage>
</organism>
<dbReference type="InterPro" id="IPR023373">
    <property type="entry name" value="YmcC_sf"/>
</dbReference>
<dbReference type="AlphaFoldDB" id="A0A327YU84"/>
<keyword evidence="2" id="KW-1185">Reference proteome</keyword>
<reference evidence="1 2" key="1">
    <citation type="submission" date="2018-06" db="EMBL/GenBank/DDBJ databases">
        <title>Genomic Encyclopedia of Archaeal and Bacterial Type Strains, Phase II (KMG-II): from individual species to whole genera.</title>
        <authorList>
            <person name="Goeker M."/>
        </authorList>
    </citation>
    <scope>NUCLEOTIDE SEQUENCE [LARGE SCALE GENOMIC DNA]</scope>
    <source>
        <strain evidence="1 2">DSM 22011</strain>
    </source>
</reference>
<dbReference type="Gene3D" id="2.40.360.10">
    <property type="entry name" value="YmcC-like"/>
    <property type="match status" value="1"/>
</dbReference>
<dbReference type="PROSITE" id="PS51257">
    <property type="entry name" value="PROKAR_LIPOPROTEIN"/>
    <property type="match status" value="1"/>
</dbReference>